<dbReference type="GO" id="GO:0003677">
    <property type="term" value="F:DNA binding"/>
    <property type="evidence" value="ECO:0007669"/>
    <property type="project" value="InterPro"/>
</dbReference>
<dbReference type="Proteomes" id="UP000289954">
    <property type="component" value="Unassembled WGS sequence"/>
</dbReference>
<reference evidence="4 5" key="1">
    <citation type="submission" date="2019-01" db="EMBL/GenBank/DDBJ databases">
        <title>Draft genome sequence of Cellulomonas takizawaensis strain TKZ-21.</title>
        <authorList>
            <person name="Yamamura H."/>
            <person name="Hayashi T."/>
            <person name="Hamada M."/>
            <person name="Serisawa Y."/>
            <person name="Matsuyama K."/>
            <person name="Nakagawa Y."/>
            <person name="Otoguro M."/>
            <person name="Yanagida F."/>
            <person name="Hayakawa M."/>
        </authorList>
    </citation>
    <scope>NUCLEOTIDE SEQUENCE [LARGE SCALE GENOMIC DNA]</scope>
    <source>
        <strain evidence="4 5">NBRC12680</strain>
    </source>
</reference>
<gene>
    <name evidence="4" type="ORF">CBZ_20260</name>
</gene>
<dbReference type="Pfam" id="PF04471">
    <property type="entry name" value="Mrr_cat"/>
    <property type="match status" value="1"/>
</dbReference>
<dbReference type="EMBL" id="BIMR01000155">
    <property type="protein sequence ID" value="GCE76970.1"/>
    <property type="molecule type" value="Genomic_DNA"/>
</dbReference>
<feature type="transmembrane region" description="Helical" evidence="2">
    <location>
        <begin position="210"/>
        <end position="232"/>
    </location>
</feature>
<organism evidence="4 5">
    <name type="scientific">Cellulomonas biazotea</name>
    <dbReference type="NCBI Taxonomy" id="1709"/>
    <lineage>
        <taxon>Bacteria</taxon>
        <taxon>Bacillati</taxon>
        <taxon>Actinomycetota</taxon>
        <taxon>Actinomycetes</taxon>
        <taxon>Micrococcales</taxon>
        <taxon>Cellulomonadaceae</taxon>
        <taxon>Cellulomonas</taxon>
    </lineage>
</organism>
<proteinExistence type="predicted"/>
<keyword evidence="2" id="KW-0472">Membrane</keyword>
<sequence length="302" mass="32523">MSEWVPGRHVLTPREAEEMAAHHMRALGHPDAHAGERRGADGGIDVTADAALAQVKFRGSRAGRPDLQRLYGARADRTGLELWFFTGAGYSDEAVEYADRHAMVLFTFDLAGTLTPANDAASEVLDRSVSALASGGRVEQRRRVAVRPDDGDVADHGATDTDRPRDGGRAARDADDGSTAWWDGPEHPAPEPSYAGWHWVSPGRAVRRNLLLVVAVLAGAAAWLVGTHVPALESAAADLQRLTGRVVDVGDVFVGCSAVALGAVVLYMVQVAVMFRLGRHPLKVPVRARRRRRRTPARSGSR</sequence>
<dbReference type="InterPro" id="IPR011335">
    <property type="entry name" value="Restrct_endonuc-II-like"/>
</dbReference>
<dbReference type="OrthoDB" id="3764233at2"/>
<name>A0A402DS34_9CELL</name>
<feature type="compositionally biased region" description="Basic and acidic residues" evidence="1">
    <location>
        <begin position="140"/>
        <end position="175"/>
    </location>
</feature>
<dbReference type="AlphaFoldDB" id="A0A402DS34"/>
<dbReference type="RefSeq" id="WP_130781574.1">
    <property type="nucleotide sequence ID" value="NZ_BIMR01000155.1"/>
</dbReference>
<protein>
    <recommendedName>
        <fullName evidence="3">Restriction endonuclease type IV Mrr domain-containing protein</fullName>
    </recommendedName>
</protein>
<keyword evidence="2" id="KW-0812">Transmembrane</keyword>
<evidence type="ECO:0000313" key="5">
    <source>
        <dbReference type="Proteomes" id="UP000289954"/>
    </source>
</evidence>
<evidence type="ECO:0000256" key="1">
    <source>
        <dbReference type="SAM" id="MobiDB-lite"/>
    </source>
</evidence>
<dbReference type="GO" id="GO:0004519">
    <property type="term" value="F:endonuclease activity"/>
    <property type="evidence" value="ECO:0007669"/>
    <property type="project" value="InterPro"/>
</dbReference>
<feature type="domain" description="Restriction endonuclease type IV Mrr" evidence="3">
    <location>
        <begin position="11"/>
        <end position="107"/>
    </location>
</feature>
<keyword evidence="2" id="KW-1133">Transmembrane helix</keyword>
<comment type="caution">
    <text evidence="4">The sequence shown here is derived from an EMBL/GenBank/DDBJ whole genome shotgun (WGS) entry which is preliminary data.</text>
</comment>
<keyword evidence="5" id="KW-1185">Reference proteome</keyword>
<evidence type="ECO:0000313" key="4">
    <source>
        <dbReference type="EMBL" id="GCE76970.1"/>
    </source>
</evidence>
<evidence type="ECO:0000256" key="2">
    <source>
        <dbReference type="SAM" id="Phobius"/>
    </source>
</evidence>
<dbReference type="SUPFAM" id="SSF52980">
    <property type="entry name" value="Restriction endonuclease-like"/>
    <property type="match status" value="1"/>
</dbReference>
<dbReference type="InterPro" id="IPR007560">
    <property type="entry name" value="Restrct_endonuc_IV_Mrr"/>
</dbReference>
<accession>A0A402DS34</accession>
<evidence type="ECO:0000259" key="3">
    <source>
        <dbReference type="Pfam" id="PF04471"/>
    </source>
</evidence>
<dbReference type="GO" id="GO:0009307">
    <property type="term" value="P:DNA restriction-modification system"/>
    <property type="evidence" value="ECO:0007669"/>
    <property type="project" value="InterPro"/>
</dbReference>
<feature type="transmembrane region" description="Helical" evidence="2">
    <location>
        <begin position="252"/>
        <end position="275"/>
    </location>
</feature>
<feature type="region of interest" description="Disordered" evidence="1">
    <location>
        <begin position="140"/>
        <end position="187"/>
    </location>
</feature>